<keyword evidence="4" id="KW-1185">Reference proteome</keyword>
<reference evidence="3 4" key="1">
    <citation type="submission" date="2014-03" db="EMBL/GenBank/DDBJ databases">
        <title>Genomics of Bifidobacteria.</title>
        <authorList>
            <person name="Ventura M."/>
            <person name="Milani C."/>
            <person name="Lugli G.A."/>
        </authorList>
    </citation>
    <scope>NUCLEOTIDE SEQUENCE [LARGE SCALE GENOMIC DNA]</scope>
    <source>
        <strain evidence="3 4">LMG 11341</strain>
    </source>
</reference>
<proteinExistence type="predicted"/>
<gene>
    <name evidence="3" type="ORF">BMERY_1690</name>
</gene>
<feature type="transmembrane region" description="Helical" evidence="1">
    <location>
        <begin position="191"/>
        <end position="212"/>
    </location>
</feature>
<dbReference type="STRING" id="78345.BMERY_1690"/>
<dbReference type="OrthoDB" id="9789113at2"/>
<dbReference type="InterPro" id="IPR000326">
    <property type="entry name" value="PAP2/HPO"/>
</dbReference>
<feature type="transmembrane region" description="Helical" evidence="1">
    <location>
        <begin position="218"/>
        <end position="235"/>
    </location>
</feature>
<dbReference type="AlphaFoldDB" id="A0A087BK30"/>
<feature type="transmembrane region" description="Helical" evidence="1">
    <location>
        <begin position="7"/>
        <end position="26"/>
    </location>
</feature>
<keyword evidence="1" id="KW-1133">Transmembrane helix</keyword>
<dbReference type="Gene3D" id="1.20.144.10">
    <property type="entry name" value="Phosphatidic acid phosphatase type 2/haloperoxidase"/>
    <property type="match status" value="1"/>
</dbReference>
<organism evidence="3 4">
    <name type="scientific">Bifidobacterium merycicum</name>
    <dbReference type="NCBI Taxonomy" id="78345"/>
    <lineage>
        <taxon>Bacteria</taxon>
        <taxon>Bacillati</taxon>
        <taxon>Actinomycetota</taxon>
        <taxon>Actinomycetes</taxon>
        <taxon>Bifidobacteriales</taxon>
        <taxon>Bifidobacteriaceae</taxon>
        <taxon>Bifidobacterium</taxon>
    </lineage>
</organism>
<dbReference type="SUPFAM" id="SSF48317">
    <property type="entry name" value="Acid phosphatase/Vanadium-dependent haloperoxidase"/>
    <property type="match status" value="1"/>
</dbReference>
<dbReference type="InterPro" id="IPR036938">
    <property type="entry name" value="PAP2/HPO_sf"/>
</dbReference>
<feature type="transmembrane region" description="Helical" evidence="1">
    <location>
        <begin position="58"/>
        <end position="78"/>
    </location>
</feature>
<feature type="domain" description="Phosphatidic acid phosphatase type 2/haloperoxidase" evidence="2">
    <location>
        <begin position="90"/>
        <end position="233"/>
    </location>
</feature>
<accession>A0A087BK30</accession>
<keyword evidence="1" id="KW-0472">Membrane</keyword>
<dbReference type="PANTHER" id="PTHR14969:SF13">
    <property type="entry name" value="AT30094P"/>
    <property type="match status" value="1"/>
</dbReference>
<dbReference type="EMBL" id="JGZC01000002">
    <property type="protein sequence ID" value="KFI71380.1"/>
    <property type="molecule type" value="Genomic_DNA"/>
</dbReference>
<feature type="transmembrane region" description="Helical" evidence="1">
    <location>
        <begin position="130"/>
        <end position="149"/>
    </location>
</feature>
<name>A0A087BK30_9BIFI</name>
<evidence type="ECO:0000313" key="3">
    <source>
        <dbReference type="EMBL" id="KFI71380.1"/>
    </source>
</evidence>
<sequence>MRLNRRTTASVIITAMICLIIPFIGFRLRSSTNVAVFETNILRALTAWPESLRDCSTVLAFMFSTLGCISILVVLAVIDFRIVGSIRAVIGDVIIAALPFAYVTGIKWLVERPRPVTAADSALLPGDPSFPSGHTAAAAIVAVMIVLTVRNAAYRKSGNTSGTVPEYADQVPSAERRGSDTSSIVRTYEHCAAVVGVGIVIMVACSRLLLGLHFPTDVVTSAIVCPLISYMLWRLREDMRIAKA</sequence>
<evidence type="ECO:0000313" key="4">
    <source>
        <dbReference type="Proteomes" id="UP000029060"/>
    </source>
</evidence>
<evidence type="ECO:0000259" key="2">
    <source>
        <dbReference type="SMART" id="SM00014"/>
    </source>
</evidence>
<feature type="transmembrane region" description="Helical" evidence="1">
    <location>
        <begin position="90"/>
        <end position="110"/>
    </location>
</feature>
<comment type="caution">
    <text evidence="3">The sequence shown here is derived from an EMBL/GenBank/DDBJ whole genome shotgun (WGS) entry which is preliminary data.</text>
</comment>
<dbReference type="eggNOG" id="COG0671">
    <property type="taxonomic scope" value="Bacteria"/>
</dbReference>
<dbReference type="GO" id="GO:0042392">
    <property type="term" value="F:sphingosine-1-phosphate phosphatase activity"/>
    <property type="evidence" value="ECO:0007669"/>
    <property type="project" value="TreeGrafter"/>
</dbReference>
<dbReference type="PANTHER" id="PTHR14969">
    <property type="entry name" value="SPHINGOSINE-1-PHOSPHATE PHOSPHOHYDROLASE"/>
    <property type="match status" value="1"/>
</dbReference>
<dbReference type="SMART" id="SM00014">
    <property type="entry name" value="acidPPc"/>
    <property type="match status" value="1"/>
</dbReference>
<evidence type="ECO:0000256" key="1">
    <source>
        <dbReference type="SAM" id="Phobius"/>
    </source>
</evidence>
<protein>
    <recommendedName>
        <fullName evidence="2">Phosphatidic acid phosphatase type 2/haloperoxidase domain-containing protein</fullName>
    </recommendedName>
</protein>
<dbReference type="Pfam" id="PF01569">
    <property type="entry name" value="PAP2"/>
    <property type="match status" value="1"/>
</dbReference>
<dbReference type="Proteomes" id="UP000029060">
    <property type="component" value="Unassembled WGS sequence"/>
</dbReference>
<keyword evidence="1" id="KW-0812">Transmembrane</keyword>